<evidence type="ECO:0000313" key="3">
    <source>
        <dbReference type="EMBL" id="TYP76017.1"/>
    </source>
</evidence>
<evidence type="ECO:0000259" key="2">
    <source>
        <dbReference type="SMART" id="SM00849"/>
    </source>
</evidence>
<keyword evidence="4" id="KW-1185">Reference proteome</keyword>
<dbReference type="OrthoDB" id="9769598at2"/>
<dbReference type="Pfam" id="PF00753">
    <property type="entry name" value="Lactamase_B"/>
    <property type="match status" value="1"/>
</dbReference>
<dbReference type="GO" id="GO:0017001">
    <property type="term" value="P:antibiotic catabolic process"/>
    <property type="evidence" value="ECO:0007669"/>
    <property type="project" value="UniProtKB-ARBA"/>
</dbReference>
<dbReference type="InterPro" id="IPR036866">
    <property type="entry name" value="RibonucZ/Hydroxyglut_hydro"/>
</dbReference>
<feature type="domain" description="Metallo-beta-lactamase" evidence="2">
    <location>
        <begin position="6"/>
        <end position="183"/>
    </location>
</feature>
<evidence type="ECO:0000313" key="4">
    <source>
        <dbReference type="Proteomes" id="UP000324376"/>
    </source>
</evidence>
<organism evidence="3 4">
    <name type="scientific">Aquimarina intermedia</name>
    <dbReference type="NCBI Taxonomy" id="350814"/>
    <lineage>
        <taxon>Bacteria</taxon>
        <taxon>Pseudomonadati</taxon>
        <taxon>Bacteroidota</taxon>
        <taxon>Flavobacteriia</taxon>
        <taxon>Flavobacteriales</taxon>
        <taxon>Flavobacteriaceae</taxon>
        <taxon>Aquimarina</taxon>
    </lineage>
</organism>
<protein>
    <submittedName>
        <fullName evidence="3">Glyoxylase-like metal-dependent hydrolase (Beta-lactamase superfamily II)</fullName>
    </submittedName>
</protein>
<dbReference type="CDD" id="cd16282">
    <property type="entry name" value="metallo-hydrolase-like_MBL-fold"/>
    <property type="match status" value="1"/>
</dbReference>
<dbReference type="Gene3D" id="3.60.15.10">
    <property type="entry name" value="Ribonuclease Z/Hydroxyacylglutathione hydrolase-like"/>
    <property type="match status" value="1"/>
</dbReference>
<keyword evidence="3" id="KW-0378">Hydrolase</keyword>
<dbReference type="EMBL" id="VNHU01000002">
    <property type="protein sequence ID" value="TYP76017.1"/>
    <property type="molecule type" value="Genomic_DNA"/>
</dbReference>
<comment type="caution">
    <text evidence="3">The sequence shown here is derived from an EMBL/GenBank/DDBJ whole genome shotgun (WGS) entry which is preliminary data.</text>
</comment>
<dbReference type="GO" id="GO:0016787">
    <property type="term" value="F:hydrolase activity"/>
    <property type="evidence" value="ECO:0007669"/>
    <property type="project" value="UniProtKB-KW"/>
</dbReference>
<dbReference type="SUPFAM" id="SSF56281">
    <property type="entry name" value="Metallo-hydrolase/oxidoreductase"/>
    <property type="match status" value="1"/>
</dbReference>
<accession>A0A5S5C9N6</accession>
<dbReference type="PANTHER" id="PTHR42951">
    <property type="entry name" value="METALLO-BETA-LACTAMASE DOMAIN-CONTAINING"/>
    <property type="match status" value="1"/>
</dbReference>
<dbReference type="Proteomes" id="UP000324376">
    <property type="component" value="Unassembled WGS sequence"/>
</dbReference>
<gene>
    <name evidence="3" type="ORF">BD809_102230</name>
</gene>
<evidence type="ECO:0000256" key="1">
    <source>
        <dbReference type="ARBA" id="ARBA00005250"/>
    </source>
</evidence>
<dbReference type="RefSeq" id="WP_148781623.1">
    <property type="nucleotide sequence ID" value="NZ_VNHU01000002.1"/>
</dbReference>
<dbReference type="InterPro" id="IPR001279">
    <property type="entry name" value="Metallo-B-lactamas"/>
</dbReference>
<dbReference type="AlphaFoldDB" id="A0A5S5C9N6"/>
<proteinExistence type="inferred from homology"/>
<reference evidence="3 4" key="1">
    <citation type="submission" date="2019-07" db="EMBL/GenBank/DDBJ databases">
        <title>Genomic Encyclopedia of Archaeal and Bacterial Type Strains, Phase II (KMG-II): from individual species to whole genera.</title>
        <authorList>
            <person name="Goeker M."/>
        </authorList>
    </citation>
    <scope>NUCLEOTIDE SEQUENCE [LARGE SCALE GENOMIC DNA]</scope>
    <source>
        <strain evidence="3 4">DSM 17527</strain>
    </source>
</reference>
<sequence>MITGQEGNIGVLNDEKGLFIIDNQFARLSEKILRSLKSISNQPVTMVVNTHFQRDHTGGNENMTRQGATIFAQKNVRTRLQSAQQEKQLNTPLVLPIITFDQGLQLYFDKEAIQVYHVDQAHTDGDALVYFTKGNVLHMGDTFFNGKYPYIDLKSGGTIKGYIKASERALLLINDYTKIIPGHGKLAQKKDLETFLDMLKVLSSKIRKEIKTGKTQEQIIKDTSITAKYDAKGYGDGFINSERIRTTIYNSLHSEN</sequence>
<name>A0A5S5C9N6_9FLAO</name>
<dbReference type="InterPro" id="IPR050855">
    <property type="entry name" value="NDM-1-like"/>
</dbReference>
<comment type="similarity">
    <text evidence="1">Belongs to the metallo-beta-lactamase superfamily. Class-B beta-lactamase family.</text>
</comment>
<dbReference type="PANTHER" id="PTHR42951:SF4">
    <property type="entry name" value="ACYL-COENZYME A THIOESTERASE MBLAC2"/>
    <property type="match status" value="1"/>
</dbReference>
<dbReference type="SMART" id="SM00849">
    <property type="entry name" value="Lactamase_B"/>
    <property type="match status" value="1"/>
</dbReference>